<reference evidence="1" key="1">
    <citation type="submission" date="2006-10" db="EMBL/GenBank/DDBJ databases">
        <authorList>
            <person name="Amadeo P."/>
            <person name="Zhao Q."/>
            <person name="Wortman J."/>
            <person name="Fraser-Liggett C."/>
            <person name="Carlton J."/>
        </authorList>
    </citation>
    <scope>NUCLEOTIDE SEQUENCE</scope>
    <source>
        <strain evidence="1">G3</strain>
    </source>
</reference>
<accession>A2E907</accession>
<evidence type="ECO:0000313" key="1">
    <source>
        <dbReference type="EMBL" id="EAY10891.1"/>
    </source>
</evidence>
<dbReference type="KEGG" id="tva:4768828"/>
<keyword evidence="2" id="KW-1185">Reference proteome</keyword>
<gene>
    <name evidence="1" type="ORF">TVAG_012570</name>
</gene>
<dbReference type="VEuPathDB" id="TrichDB:TVAGG3_1075340"/>
<evidence type="ECO:0000313" key="2">
    <source>
        <dbReference type="Proteomes" id="UP000001542"/>
    </source>
</evidence>
<name>A2E907_TRIV3</name>
<dbReference type="PANTHER" id="PTHR38130:SF1">
    <property type="entry name" value="EF-HAND DOMAIN-CONTAINING PROTEIN"/>
    <property type="match status" value="1"/>
</dbReference>
<dbReference type="RefSeq" id="XP_001323114.1">
    <property type="nucleotide sequence ID" value="XM_001323079.1"/>
</dbReference>
<dbReference type="eggNOG" id="ENOG502S91P">
    <property type="taxonomic scope" value="Eukaryota"/>
</dbReference>
<dbReference type="Proteomes" id="UP000001542">
    <property type="component" value="Unassembled WGS sequence"/>
</dbReference>
<dbReference type="EMBL" id="DS113330">
    <property type="protein sequence ID" value="EAY10891.1"/>
    <property type="molecule type" value="Genomic_DNA"/>
</dbReference>
<organism evidence="1 2">
    <name type="scientific">Trichomonas vaginalis (strain ATCC PRA-98 / G3)</name>
    <dbReference type="NCBI Taxonomy" id="412133"/>
    <lineage>
        <taxon>Eukaryota</taxon>
        <taxon>Metamonada</taxon>
        <taxon>Parabasalia</taxon>
        <taxon>Trichomonadida</taxon>
        <taxon>Trichomonadidae</taxon>
        <taxon>Trichomonas</taxon>
    </lineage>
</organism>
<dbReference type="InParanoid" id="A2E907"/>
<dbReference type="AlphaFoldDB" id="A2E907"/>
<reference evidence="1" key="2">
    <citation type="journal article" date="2007" name="Science">
        <title>Draft genome sequence of the sexually transmitted pathogen Trichomonas vaginalis.</title>
        <authorList>
            <person name="Carlton J.M."/>
            <person name="Hirt R.P."/>
            <person name="Silva J.C."/>
            <person name="Delcher A.L."/>
            <person name="Schatz M."/>
            <person name="Zhao Q."/>
            <person name="Wortman J.R."/>
            <person name="Bidwell S.L."/>
            <person name="Alsmark U.C.M."/>
            <person name="Besteiro S."/>
            <person name="Sicheritz-Ponten T."/>
            <person name="Noel C.J."/>
            <person name="Dacks J.B."/>
            <person name="Foster P.G."/>
            <person name="Simillion C."/>
            <person name="Van de Peer Y."/>
            <person name="Miranda-Saavedra D."/>
            <person name="Barton G.J."/>
            <person name="Westrop G.D."/>
            <person name="Mueller S."/>
            <person name="Dessi D."/>
            <person name="Fiori P.L."/>
            <person name="Ren Q."/>
            <person name="Paulsen I."/>
            <person name="Zhang H."/>
            <person name="Bastida-Corcuera F.D."/>
            <person name="Simoes-Barbosa A."/>
            <person name="Brown M.T."/>
            <person name="Hayes R.D."/>
            <person name="Mukherjee M."/>
            <person name="Okumura C.Y."/>
            <person name="Schneider R."/>
            <person name="Smith A.J."/>
            <person name="Vanacova S."/>
            <person name="Villalvazo M."/>
            <person name="Haas B.J."/>
            <person name="Pertea M."/>
            <person name="Feldblyum T.V."/>
            <person name="Utterback T.R."/>
            <person name="Shu C.L."/>
            <person name="Osoegawa K."/>
            <person name="de Jong P.J."/>
            <person name="Hrdy I."/>
            <person name="Horvathova L."/>
            <person name="Zubacova Z."/>
            <person name="Dolezal P."/>
            <person name="Malik S.B."/>
            <person name="Logsdon J.M. Jr."/>
            <person name="Henze K."/>
            <person name="Gupta A."/>
            <person name="Wang C.C."/>
            <person name="Dunne R.L."/>
            <person name="Upcroft J.A."/>
            <person name="Upcroft P."/>
            <person name="White O."/>
            <person name="Salzberg S.L."/>
            <person name="Tang P."/>
            <person name="Chiu C.-H."/>
            <person name="Lee Y.-S."/>
            <person name="Embley T.M."/>
            <person name="Coombs G.H."/>
            <person name="Mottram J.C."/>
            <person name="Tachezy J."/>
            <person name="Fraser-Liggett C.M."/>
            <person name="Johnson P.J."/>
        </authorList>
    </citation>
    <scope>NUCLEOTIDE SEQUENCE [LARGE SCALE GENOMIC DNA]</scope>
    <source>
        <strain evidence="1">G3</strain>
    </source>
</reference>
<dbReference type="OMA" id="NKFETVR"/>
<dbReference type="SMR" id="A2E907"/>
<sequence>MEITYNFIVSVLSMARRYKNQANKSQIVFDISGGDTSMQTMYLSTIPKPQNIVRSAGQNYSLRTDDIEGAKPSPLPKPHKTDLYYPDDIPGTKSKSNIVHDKPPTNLLKLDDIDGATPAIKRSLPHSQRHVNPVDPDYKLPEPAMPDEPPPKFVYNGFDYGDVEGSHPKSYKTDKPPRDTFKLDDIPGAQPKTMIKKFNGDRSLNVKDINEDGIFKTRRNTNPLFPDYYYDGQTYPRDFGIQSSNYKTRHDHLDLSLKTDDINGAVADSSTAKLRSFRPPENKDEDDYGKPAPVLMVPSMNKATLELEKKRAIDQKHGEVIRKFENRHLISAAMCADPAQGSLKQQRQANQYSRNPKQVTFTVTDADCNPV</sequence>
<dbReference type="PANTHER" id="PTHR38130">
    <property type="entry name" value="EF-HAND DOMAIN-CONTAINING PROTEIN"/>
    <property type="match status" value="1"/>
</dbReference>
<dbReference type="OrthoDB" id="10248735at2759"/>
<dbReference type="VEuPathDB" id="TrichDB:TVAG_012570"/>
<proteinExistence type="predicted"/>
<protein>
    <submittedName>
        <fullName evidence="1">Uncharacterized protein</fullName>
    </submittedName>
</protein>